<protein>
    <recommendedName>
        <fullName evidence="6">Serine protease</fullName>
        <ecNumber evidence="6">3.4.21.-</ecNumber>
    </recommendedName>
</protein>
<keyword evidence="5 6" id="KW-0720">Serine protease</keyword>
<dbReference type="GO" id="GO:0008236">
    <property type="term" value="F:serine-type peptidase activity"/>
    <property type="evidence" value="ECO:0007669"/>
    <property type="project" value="UniProtKB-KW"/>
</dbReference>
<gene>
    <name evidence="8" type="ORF">AWB85_03955</name>
</gene>
<dbReference type="Gene3D" id="2.40.10.10">
    <property type="entry name" value="Trypsin-like serine proteases"/>
    <property type="match status" value="1"/>
</dbReference>
<accession>A0A179VFP6</accession>
<comment type="caution">
    <text evidence="8">The sequence shown here is derived from an EMBL/GenBank/DDBJ whole genome shotgun (WGS) entry which is preliminary data.</text>
</comment>
<dbReference type="PRINTS" id="PR00839">
    <property type="entry name" value="V8PROTEASE"/>
</dbReference>
<evidence type="ECO:0000256" key="3">
    <source>
        <dbReference type="ARBA" id="ARBA00022729"/>
    </source>
</evidence>
<evidence type="ECO:0000313" key="8">
    <source>
        <dbReference type="EMBL" id="OAT70497.1"/>
    </source>
</evidence>
<keyword evidence="4 6" id="KW-0378">Hydrolase</keyword>
<name>A0A179VFP6_9MYCO</name>
<keyword evidence="3" id="KW-0732">Signal</keyword>
<evidence type="ECO:0000256" key="6">
    <source>
        <dbReference type="RuleBase" id="RU004296"/>
    </source>
</evidence>
<dbReference type="RefSeq" id="WP_064627690.1">
    <property type="nucleotide sequence ID" value="NZ_LQYE01000001.1"/>
</dbReference>
<dbReference type="InterPro" id="IPR009003">
    <property type="entry name" value="Peptidase_S1_PA"/>
</dbReference>
<evidence type="ECO:0000256" key="7">
    <source>
        <dbReference type="SAM" id="MobiDB-lite"/>
    </source>
</evidence>
<dbReference type="GO" id="GO:0006508">
    <property type="term" value="P:proteolysis"/>
    <property type="evidence" value="ECO:0007669"/>
    <property type="project" value="UniProtKB-KW"/>
</dbReference>
<evidence type="ECO:0000256" key="5">
    <source>
        <dbReference type="ARBA" id="ARBA00022825"/>
    </source>
</evidence>
<evidence type="ECO:0000256" key="4">
    <source>
        <dbReference type="ARBA" id="ARBA00022801"/>
    </source>
</evidence>
<dbReference type="EMBL" id="LQYE01000001">
    <property type="protein sequence ID" value="OAT70497.1"/>
    <property type="molecule type" value="Genomic_DNA"/>
</dbReference>
<dbReference type="EC" id="3.4.21.-" evidence="6"/>
<organism evidence="8 9">
    <name type="scientific">Mycobacteroides immunogenum</name>
    <dbReference type="NCBI Taxonomy" id="83262"/>
    <lineage>
        <taxon>Bacteria</taxon>
        <taxon>Bacillati</taxon>
        <taxon>Actinomycetota</taxon>
        <taxon>Actinomycetes</taxon>
        <taxon>Mycobacteriales</taxon>
        <taxon>Mycobacteriaceae</taxon>
        <taxon>Mycobacteroides</taxon>
    </lineage>
</organism>
<evidence type="ECO:0000256" key="2">
    <source>
        <dbReference type="ARBA" id="ARBA00022670"/>
    </source>
</evidence>
<reference evidence="8 9" key="1">
    <citation type="submission" date="2016-01" db="EMBL/GenBank/DDBJ databases">
        <title>Mycobacterium immunogenum strain CD11_6 genome sequencing and assembly.</title>
        <authorList>
            <person name="Kaur G."/>
            <person name="Nair G.R."/>
            <person name="Mayilraj S."/>
        </authorList>
    </citation>
    <scope>NUCLEOTIDE SEQUENCE [LARGE SCALE GENOMIC DNA]</scope>
    <source>
        <strain evidence="8 9">CD11-6</strain>
    </source>
</reference>
<evidence type="ECO:0000256" key="1">
    <source>
        <dbReference type="ARBA" id="ARBA00008764"/>
    </source>
</evidence>
<comment type="similarity">
    <text evidence="1 6">Belongs to the peptidase S1B family.</text>
</comment>
<dbReference type="Proteomes" id="UP000186919">
    <property type="component" value="Unassembled WGS sequence"/>
</dbReference>
<feature type="region of interest" description="Disordered" evidence="7">
    <location>
        <begin position="1"/>
        <end position="29"/>
    </location>
</feature>
<evidence type="ECO:0000313" key="9">
    <source>
        <dbReference type="Proteomes" id="UP000186919"/>
    </source>
</evidence>
<keyword evidence="2 6" id="KW-0645">Protease</keyword>
<dbReference type="InterPro" id="IPR043504">
    <property type="entry name" value="Peptidase_S1_PA_chymotrypsin"/>
</dbReference>
<dbReference type="InterPro" id="IPR008256">
    <property type="entry name" value="Peptidase_S1B"/>
</dbReference>
<dbReference type="SUPFAM" id="SSF50494">
    <property type="entry name" value="Trypsin-like serine proteases"/>
    <property type="match status" value="1"/>
</dbReference>
<dbReference type="AlphaFoldDB" id="A0A179VFP6"/>
<proteinExistence type="inferred from homology"/>
<sequence>MATAVKSTNHKPSETEYEISGSAGEKNGEQWFMAQRTKSVSDRVITYDIDTTGGQSGSPVWVLQDGNRYGVGIHTNGANSGNSATRINGAVFNNMSTWKNNGM</sequence>